<keyword evidence="9" id="KW-1185">Reference proteome</keyword>
<dbReference type="PRINTS" id="PR00466">
    <property type="entry name" value="GP91PHOX"/>
</dbReference>
<dbReference type="GeneID" id="9681645"/>
<dbReference type="CDD" id="cd06186">
    <property type="entry name" value="NOX_Duox_like_FAD_NADP"/>
    <property type="match status" value="1"/>
</dbReference>
<dbReference type="STRING" id="564608.C1MJV2"/>
<dbReference type="SUPFAM" id="SSF52343">
    <property type="entry name" value="Ferredoxin reductase-like, C-terminal NADP-linked domain"/>
    <property type="match status" value="1"/>
</dbReference>
<dbReference type="SUPFAM" id="SSF63380">
    <property type="entry name" value="Riboflavin synthase domain-like"/>
    <property type="match status" value="1"/>
</dbReference>
<evidence type="ECO:0000256" key="4">
    <source>
        <dbReference type="ARBA" id="ARBA00023002"/>
    </source>
</evidence>
<feature type="transmembrane region" description="Helical" evidence="6">
    <location>
        <begin position="198"/>
        <end position="218"/>
    </location>
</feature>
<evidence type="ECO:0000259" key="7">
    <source>
        <dbReference type="PROSITE" id="PS51384"/>
    </source>
</evidence>
<dbReference type="InterPro" id="IPR017938">
    <property type="entry name" value="Riboflavin_synthase-like_b-brl"/>
</dbReference>
<keyword evidence="4" id="KW-0560">Oxidoreductase</keyword>
<feature type="transmembrane region" description="Helical" evidence="6">
    <location>
        <begin position="150"/>
        <end position="170"/>
    </location>
</feature>
<feature type="transmembrane region" description="Helical" evidence="6">
    <location>
        <begin position="224"/>
        <end position="246"/>
    </location>
</feature>
<evidence type="ECO:0000256" key="5">
    <source>
        <dbReference type="ARBA" id="ARBA00023136"/>
    </source>
</evidence>
<dbReference type="Proteomes" id="UP000001876">
    <property type="component" value="Unassembled WGS sequence"/>
</dbReference>
<dbReference type="AlphaFoldDB" id="C1MJV2"/>
<dbReference type="PANTHER" id="PTHR11972">
    <property type="entry name" value="NADPH OXIDASE"/>
    <property type="match status" value="1"/>
</dbReference>
<dbReference type="eggNOG" id="KOG0039">
    <property type="taxonomic scope" value="Eukaryota"/>
</dbReference>
<protein>
    <submittedName>
        <fullName evidence="8">Predicted protein</fullName>
    </submittedName>
</protein>
<dbReference type="RefSeq" id="XP_003055885.1">
    <property type="nucleotide sequence ID" value="XM_003055839.1"/>
</dbReference>
<evidence type="ECO:0000256" key="6">
    <source>
        <dbReference type="SAM" id="Phobius"/>
    </source>
</evidence>
<dbReference type="GO" id="GO:0016491">
    <property type="term" value="F:oxidoreductase activity"/>
    <property type="evidence" value="ECO:0007669"/>
    <property type="project" value="UniProtKB-KW"/>
</dbReference>
<dbReference type="InterPro" id="IPR000778">
    <property type="entry name" value="Cyt_b245_heavy_chain"/>
</dbReference>
<dbReference type="Gene3D" id="3.40.50.80">
    <property type="entry name" value="Nucleotide-binding domain of ferredoxin-NADP reductase (FNR) module"/>
    <property type="match status" value="1"/>
</dbReference>
<dbReference type="InterPro" id="IPR050369">
    <property type="entry name" value="RBOH/FRE"/>
</dbReference>
<keyword evidence="2 6" id="KW-0812">Transmembrane</keyword>
<proteinExistence type="predicted"/>
<reference evidence="8 9" key="1">
    <citation type="journal article" date="2009" name="Science">
        <title>Green evolution and dynamic adaptations revealed by genomes of the marine picoeukaryotes Micromonas.</title>
        <authorList>
            <person name="Worden A.Z."/>
            <person name="Lee J.H."/>
            <person name="Mock T."/>
            <person name="Rouze P."/>
            <person name="Simmons M.P."/>
            <person name="Aerts A.L."/>
            <person name="Allen A.E."/>
            <person name="Cuvelier M.L."/>
            <person name="Derelle E."/>
            <person name="Everett M.V."/>
            <person name="Foulon E."/>
            <person name="Grimwood J."/>
            <person name="Gundlach H."/>
            <person name="Henrissat B."/>
            <person name="Napoli C."/>
            <person name="McDonald S.M."/>
            <person name="Parker M.S."/>
            <person name="Rombauts S."/>
            <person name="Salamov A."/>
            <person name="Von Dassow P."/>
            <person name="Badger J.H."/>
            <person name="Coutinho P.M."/>
            <person name="Demir E."/>
            <person name="Dubchak I."/>
            <person name="Gentemann C."/>
            <person name="Eikrem W."/>
            <person name="Gready J.E."/>
            <person name="John U."/>
            <person name="Lanier W."/>
            <person name="Lindquist E.A."/>
            <person name="Lucas S."/>
            <person name="Mayer K.F."/>
            <person name="Moreau H."/>
            <person name="Not F."/>
            <person name="Otillar R."/>
            <person name="Panaud O."/>
            <person name="Pangilinan J."/>
            <person name="Paulsen I."/>
            <person name="Piegu B."/>
            <person name="Poliakov A."/>
            <person name="Robbens S."/>
            <person name="Schmutz J."/>
            <person name="Toulza E."/>
            <person name="Wyss T."/>
            <person name="Zelensky A."/>
            <person name="Zhou K."/>
            <person name="Armbrust E.V."/>
            <person name="Bhattacharya D."/>
            <person name="Goodenough U.W."/>
            <person name="Van de Peer Y."/>
            <person name="Grigoriev I.V."/>
        </authorList>
    </citation>
    <scope>NUCLEOTIDE SEQUENCE [LARGE SCALE GENOMIC DNA]</scope>
    <source>
        <strain evidence="8 9">CCMP1545</strain>
    </source>
</reference>
<dbReference type="Pfam" id="PF08022">
    <property type="entry name" value="FAD_binding_8"/>
    <property type="match status" value="1"/>
</dbReference>
<dbReference type="InterPro" id="IPR013112">
    <property type="entry name" value="FAD-bd_8"/>
</dbReference>
<evidence type="ECO:0000313" key="9">
    <source>
        <dbReference type="Proteomes" id="UP000001876"/>
    </source>
</evidence>
<keyword evidence="3 6" id="KW-1133">Transmembrane helix</keyword>
<organism evidence="9">
    <name type="scientific">Micromonas pusilla (strain CCMP1545)</name>
    <name type="common">Picoplanktonic green alga</name>
    <dbReference type="NCBI Taxonomy" id="564608"/>
    <lineage>
        <taxon>Eukaryota</taxon>
        <taxon>Viridiplantae</taxon>
        <taxon>Chlorophyta</taxon>
        <taxon>Mamiellophyceae</taxon>
        <taxon>Mamiellales</taxon>
        <taxon>Mamiellaceae</taxon>
        <taxon>Micromonas</taxon>
    </lineage>
</organism>
<feature type="transmembrane region" description="Helical" evidence="6">
    <location>
        <begin position="68"/>
        <end position="88"/>
    </location>
</feature>
<feature type="transmembrane region" description="Helical" evidence="6">
    <location>
        <begin position="109"/>
        <end position="130"/>
    </location>
</feature>
<evidence type="ECO:0000256" key="2">
    <source>
        <dbReference type="ARBA" id="ARBA00022692"/>
    </source>
</evidence>
<feature type="transmembrane region" description="Helical" evidence="6">
    <location>
        <begin position="560"/>
        <end position="582"/>
    </location>
</feature>
<feature type="transmembrane region" description="Helical" evidence="6">
    <location>
        <begin position="589"/>
        <end position="605"/>
    </location>
</feature>
<dbReference type="KEGG" id="mpp:MICPUCDRAFT_46496"/>
<evidence type="ECO:0000313" key="8">
    <source>
        <dbReference type="EMBL" id="EEH59261.1"/>
    </source>
</evidence>
<feature type="domain" description="FAD-binding FR-type" evidence="7">
    <location>
        <begin position="317"/>
        <end position="431"/>
    </location>
</feature>
<keyword evidence="5 6" id="KW-0472">Membrane</keyword>
<dbReference type="Gene3D" id="2.40.30.10">
    <property type="entry name" value="Translation factors"/>
    <property type="match status" value="1"/>
</dbReference>
<dbReference type="PROSITE" id="PS51384">
    <property type="entry name" value="FAD_FR"/>
    <property type="match status" value="1"/>
</dbReference>
<dbReference type="GO" id="GO:0005886">
    <property type="term" value="C:plasma membrane"/>
    <property type="evidence" value="ECO:0007669"/>
    <property type="project" value="TreeGrafter"/>
</dbReference>
<gene>
    <name evidence="8" type="ORF">MICPUCDRAFT_46496</name>
</gene>
<feature type="transmembrane region" description="Helical" evidence="6">
    <location>
        <begin position="527"/>
        <end position="548"/>
    </location>
</feature>
<comment type="subcellular location">
    <subcellularLocation>
        <location evidence="1">Membrane</location>
        <topology evidence="1">Multi-pass membrane protein</topology>
    </subcellularLocation>
</comment>
<dbReference type="InterPro" id="IPR039261">
    <property type="entry name" value="FNR_nucleotide-bd"/>
</dbReference>
<dbReference type="OrthoDB" id="167398at2759"/>
<dbReference type="EMBL" id="GG663736">
    <property type="protein sequence ID" value="EEH59261.1"/>
    <property type="molecule type" value="Genomic_DNA"/>
</dbReference>
<dbReference type="InterPro" id="IPR017927">
    <property type="entry name" value="FAD-bd_FR_type"/>
</dbReference>
<evidence type="ECO:0000256" key="3">
    <source>
        <dbReference type="ARBA" id="ARBA00022989"/>
    </source>
</evidence>
<evidence type="ECO:0000256" key="1">
    <source>
        <dbReference type="ARBA" id="ARBA00004141"/>
    </source>
</evidence>
<dbReference type="Pfam" id="PF01794">
    <property type="entry name" value="Ferric_reduct"/>
    <property type="match status" value="1"/>
</dbReference>
<accession>C1MJV2</accession>
<name>C1MJV2_MICPC</name>
<sequence length="865" mass="98505">MARHANAGVDVVVERDDVDRNPRPGAVSDARAQRSYIRKKFDLSQNPGRKPGILTSALANAHSERQMIFFFLLHFVATMIVWQHHMYFKFRQRAAVVPEGANLYWWKRLVPPVEFGTMHAMLLQLALIPMTMARHTIATLSATTRMHIHLGYVMVLFVFLSTVLFFVFFGQGCVDQRSGKEPLVKGKESFCDSMKSEIMLTGYGLFAAFGIMGVTSYLRDKMKYELFYAIHHVFLALYAIAVAHTIDNMARRGQDRSQNFKWFAGTLTWYIADRVFMWTQIKRMKVVEWRAKSTVSLAREHPAGDGAARSKSAAAADSNFDFDVVSHCIGTSREDDGKMIHLRVRRPPEWTFRAGQYAYLKIPEIDLSWHPFSIASAPNEDTLDFYIEVAHRTKDCWTERLWNLAHADPKCERTREGGILVQGPYGAAARHFSEYEKVVGIGAGFGVVPMMSLMKHHYLELFAMDRAHHERRLAALANKCRELYYATDRAHVTLWRMFSRCLPSFTRNPRGEEELEKKRATRHNSRAVAYLIPPLLDFTAALLAVSWSELDRNRAAITPAMSTVLMTLTAVCISLHALYWFANVSYRSKWFYADVIVIAVGWFVWSEWRRLDAFGRFDDMNRNAFVALSVYRFLRLWVHGALFTADPATRDLRTRAIRAIGGSSAVLPSRLETVFVTRRRVPSARFSPAALLAFNITFDRVGPSLSTDRRTNFLRDRRALHRSAPFAMMVWDDLEKWWFTLERKIGAKSAEKFAGVRVFCTDRDPKAVKLLVDYAAGTRLAETGALVTERPHFEKLFVDSATRGDDRAALVGLGAVATRTLVTYCGGRDLGKKIDRGRIKVLKSVDPDEDHAIGVRVHSDLQVIN</sequence>
<dbReference type="InterPro" id="IPR013130">
    <property type="entry name" value="Fe3_Rdtase_TM_dom"/>
</dbReference>